<reference evidence="8 9" key="1">
    <citation type="submission" date="2016-10" db="EMBL/GenBank/DDBJ databases">
        <authorList>
            <person name="de Groot N.N."/>
        </authorList>
    </citation>
    <scope>NUCLEOTIDE SEQUENCE [LARGE SCALE GENOMIC DNA]</scope>
    <source>
        <strain evidence="8 9">CGMCC 4.3491</strain>
    </source>
</reference>
<keyword evidence="9" id="KW-1185">Reference proteome</keyword>
<dbReference type="EMBL" id="FNPZ01000004">
    <property type="protein sequence ID" value="SDZ41406.1"/>
    <property type="molecule type" value="Genomic_DNA"/>
</dbReference>
<comment type="subcellular location">
    <subcellularLocation>
        <location evidence="1">Periplasm</location>
    </subcellularLocation>
</comment>
<evidence type="ECO:0000256" key="3">
    <source>
        <dbReference type="ARBA" id="ARBA00022679"/>
    </source>
</evidence>
<evidence type="ECO:0000256" key="6">
    <source>
        <dbReference type="ARBA" id="ARBA00022841"/>
    </source>
</evidence>
<feature type="domain" description="AlgX/AlgJ SGNH hydrolase-like" evidence="7">
    <location>
        <begin position="126"/>
        <end position="288"/>
    </location>
</feature>
<dbReference type="Pfam" id="PF16822">
    <property type="entry name" value="ALGX"/>
    <property type="match status" value="1"/>
</dbReference>
<keyword evidence="4" id="KW-0732">Signal</keyword>
<comment type="pathway">
    <text evidence="2">Glycan biosynthesis; alginate biosynthesis.</text>
</comment>
<evidence type="ECO:0000313" key="8">
    <source>
        <dbReference type="EMBL" id="SDZ41406.1"/>
    </source>
</evidence>
<dbReference type="UniPathway" id="UPA00286"/>
<evidence type="ECO:0000259" key="7">
    <source>
        <dbReference type="Pfam" id="PF16822"/>
    </source>
</evidence>
<sequence length="429" mass="45617">MSDSPKRPRRDQARRIVVFPLVAALVVFFLPAVAYAVGVRAQTIDNRPLAAFPTLDDGWNALPKLQAWAIDHLPLRGEAVTADTQLSQALFNEAPKFGAAGGGIGVAGVGSQSADGATAGIQYPQVIQGSDGWLYFGSDAASPCQPEESVSTIVDGFQTLSDAATASGRKLVIVVAPDKSTIHPEHLPDQFAGKTCMLERKAEFSQAMTGLKDTTVIDMVTPLKSYEQANPGSVWRKDDTHWTPQGSMVFTQQLLQTLDPSLLQSAPFTIGAPEQEPGDLSHLVGEQGYEAIPPVTVDRPGVALSLNGKPIAPADVLPVGYSPINVRATSTDAPLYQPRTVLLGDSFFDASRSLVAPFFADFWYVHNMSGDIPGATATLGGVLKDTQTVVYEVVERSAASGDISYEHPDNMNALAKAMLDQPYAGPAVN</sequence>
<evidence type="ECO:0000256" key="5">
    <source>
        <dbReference type="ARBA" id="ARBA00022764"/>
    </source>
</evidence>
<evidence type="ECO:0000256" key="4">
    <source>
        <dbReference type="ARBA" id="ARBA00022729"/>
    </source>
</evidence>
<accession>A0A1H3STU4</accession>
<evidence type="ECO:0000256" key="2">
    <source>
        <dbReference type="ARBA" id="ARBA00005182"/>
    </source>
</evidence>
<keyword evidence="6" id="KW-0016">Alginate biosynthesis</keyword>
<dbReference type="GO" id="GO:0042597">
    <property type="term" value="C:periplasmic space"/>
    <property type="evidence" value="ECO:0007669"/>
    <property type="project" value="UniProtKB-SubCell"/>
</dbReference>
<keyword evidence="8" id="KW-0378">Hydrolase</keyword>
<dbReference type="RefSeq" id="WP_175494343.1">
    <property type="nucleotide sequence ID" value="NZ_FNPZ01000004.1"/>
</dbReference>
<dbReference type="InterPro" id="IPR031811">
    <property type="entry name" value="ALGX/ALGJ_SGNH-like"/>
</dbReference>
<keyword evidence="3 8" id="KW-0808">Transferase</keyword>
<evidence type="ECO:0000313" key="9">
    <source>
        <dbReference type="Proteomes" id="UP000198891"/>
    </source>
</evidence>
<proteinExistence type="predicted"/>
<dbReference type="SUPFAM" id="SSF52266">
    <property type="entry name" value="SGNH hydrolase"/>
    <property type="match status" value="1"/>
</dbReference>
<gene>
    <name evidence="8" type="ORF">SAMN05216554_3694</name>
</gene>
<dbReference type="AlphaFoldDB" id="A0A1H3STU4"/>
<dbReference type="Proteomes" id="UP000198891">
    <property type="component" value="Unassembled WGS sequence"/>
</dbReference>
<dbReference type="GO" id="GO:0042121">
    <property type="term" value="P:alginic acid biosynthetic process"/>
    <property type="evidence" value="ECO:0007669"/>
    <property type="project" value="UniProtKB-UniPathway"/>
</dbReference>
<evidence type="ECO:0000256" key="1">
    <source>
        <dbReference type="ARBA" id="ARBA00004418"/>
    </source>
</evidence>
<organism evidence="8 9">
    <name type="scientific">Herbiconiux ginsengi</name>
    <dbReference type="NCBI Taxonomy" id="381665"/>
    <lineage>
        <taxon>Bacteria</taxon>
        <taxon>Bacillati</taxon>
        <taxon>Actinomycetota</taxon>
        <taxon>Actinomycetes</taxon>
        <taxon>Micrococcales</taxon>
        <taxon>Microbacteriaceae</taxon>
        <taxon>Herbiconiux</taxon>
    </lineage>
</organism>
<name>A0A1H3STU4_9MICO</name>
<dbReference type="GO" id="GO:0016787">
    <property type="term" value="F:hydrolase activity"/>
    <property type="evidence" value="ECO:0007669"/>
    <property type="project" value="UniProtKB-KW"/>
</dbReference>
<protein>
    <submittedName>
        <fullName evidence="8">SGNH hydrolase-like domain-containing protein, acetyltransferase AlgX</fullName>
    </submittedName>
</protein>
<keyword evidence="5" id="KW-0574">Periplasm</keyword>
<dbReference type="STRING" id="381665.SAMN05216554_3694"/>
<dbReference type="GO" id="GO:0016740">
    <property type="term" value="F:transferase activity"/>
    <property type="evidence" value="ECO:0007669"/>
    <property type="project" value="UniProtKB-KW"/>
</dbReference>